<accession>A0ABS9EPI8</accession>
<dbReference type="Proteomes" id="UP001200430">
    <property type="component" value="Unassembled WGS sequence"/>
</dbReference>
<organism evidence="1 2">
    <name type="scientific">Dethiosulfovibrio marinus</name>
    <dbReference type="NCBI Taxonomy" id="133532"/>
    <lineage>
        <taxon>Bacteria</taxon>
        <taxon>Thermotogati</taxon>
        <taxon>Synergistota</taxon>
        <taxon>Synergistia</taxon>
        <taxon>Synergistales</taxon>
        <taxon>Dethiosulfovibrionaceae</taxon>
        <taxon>Dethiosulfovibrio</taxon>
    </lineage>
</organism>
<gene>
    <name evidence="1" type="ORF">L2W38_09820</name>
</gene>
<comment type="caution">
    <text evidence="1">The sequence shown here is derived from an EMBL/GenBank/DDBJ whole genome shotgun (WGS) entry which is preliminary data.</text>
</comment>
<reference evidence="1 2" key="1">
    <citation type="submission" date="2022-01" db="EMBL/GenBank/DDBJ databases">
        <title>Dethiosulfovibrio faecalis sp. nov., a novel proteolytic, non-sulfur-reducing bacterium isolated from a marine aquaculture solid waste bioreactor.</title>
        <authorList>
            <person name="Grabowski S."/>
            <person name="Apolinario E."/>
            <person name="Schneider N."/>
            <person name="Marshall C.W."/>
            <person name="Sowers K.R."/>
        </authorList>
    </citation>
    <scope>NUCLEOTIDE SEQUENCE [LARGE SCALE GENOMIC DNA]</scope>
    <source>
        <strain evidence="1 2">DSM 12537</strain>
    </source>
</reference>
<sequence>MANVRNSNDIVLGSGRMFVDGEDVGQLKDDLTFEHGKEMYELKAGFPATVVLSALVSEELTLSFNLLETNLDMVCRLMPEYDPVTENAGTATVADELVTLFDSVHTMLGKGRVEGDATVTTVDGTALTEGVDYYLDRLNGTIYRVPDSAKIADGDDVKASYTYKTYESKGFGVGGGTSTDKTFRVDFYHKRRDGKYRHVRIWKGKVKGNFSMAFKEASESPLAVEVTAIADSTKPAGRQLMTVMDVPAEAVPGGGW</sequence>
<protein>
    <submittedName>
        <fullName evidence="1">Uncharacterized protein</fullName>
    </submittedName>
</protein>
<proteinExistence type="predicted"/>
<evidence type="ECO:0000313" key="1">
    <source>
        <dbReference type="EMBL" id="MCF4143108.1"/>
    </source>
</evidence>
<dbReference type="RefSeq" id="WP_236099812.1">
    <property type="nucleotide sequence ID" value="NZ_JAKGUD010000010.1"/>
</dbReference>
<keyword evidence="2" id="KW-1185">Reference proteome</keyword>
<evidence type="ECO:0000313" key="2">
    <source>
        <dbReference type="Proteomes" id="UP001200430"/>
    </source>
</evidence>
<name>A0ABS9EPI8_9BACT</name>
<dbReference type="EMBL" id="JAKGUD010000010">
    <property type="protein sequence ID" value="MCF4143108.1"/>
    <property type="molecule type" value="Genomic_DNA"/>
</dbReference>